<sequence length="54" mass="5604">MSIAAIAVIVLILLFLGGFSRRFGGYGYGRGSGLTGLIGVVLIVVVVLALLRKI</sequence>
<evidence type="ECO:0000313" key="3">
    <source>
        <dbReference type="Proteomes" id="UP001589775"/>
    </source>
</evidence>
<dbReference type="EMBL" id="JBHLWM010000001">
    <property type="protein sequence ID" value="MFC0239684.1"/>
    <property type="molecule type" value="Genomic_DNA"/>
</dbReference>
<organism evidence="2 3">
    <name type="scientific">Rhodopseudomonas telluris</name>
    <dbReference type="NCBI Taxonomy" id="644215"/>
    <lineage>
        <taxon>Bacteria</taxon>
        <taxon>Pseudomonadati</taxon>
        <taxon>Pseudomonadota</taxon>
        <taxon>Alphaproteobacteria</taxon>
        <taxon>Hyphomicrobiales</taxon>
        <taxon>Nitrobacteraceae</taxon>
        <taxon>Rhodopseudomonas</taxon>
    </lineage>
</organism>
<comment type="caution">
    <text evidence="2">The sequence shown here is derived from an EMBL/GenBank/DDBJ whole genome shotgun (WGS) entry which is preliminary data.</text>
</comment>
<keyword evidence="1" id="KW-1133">Transmembrane helix</keyword>
<accession>A0ABV6EN82</accession>
<dbReference type="InterPro" id="IPR021738">
    <property type="entry name" value="DUF3309"/>
</dbReference>
<dbReference type="Proteomes" id="UP001589775">
    <property type="component" value="Unassembled WGS sequence"/>
</dbReference>
<dbReference type="RefSeq" id="WP_378384736.1">
    <property type="nucleotide sequence ID" value="NZ_JBHLWM010000001.1"/>
</dbReference>
<evidence type="ECO:0000313" key="2">
    <source>
        <dbReference type="EMBL" id="MFC0239684.1"/>
    </source>
</evidence>
<reference evidence="2 3" key="1">
    <citation type="submission" date="2024-09" db="EMBL/GenBank/DDBJ databases">
        <authorList>
            <person name="Sun Q."/>
            <person name="Mori K."/>
        </authorList>
    </citation>
    <scope>NUCLEOTIDE SEQUENCE [LARGE SCALE GENOMIC DNA]</scope>
    <source>
        <strain evidence="2 3">KCTC 23279</strain>
    </source>
</reference>
<evidence type="ECO:0000256" key="1">
    <source>
        <dbReference type="SAM" id="Phobius"/>
    </source>
</evidence>
<dbReference type="Pfam" id="PF11752">
    <property type="entry name" value="DUF3309"/>
    <property type="match status" value="1"/>
</dbReference>
<name>A0ABV6EN82_9BRAD</name>
<protein>
    <submittedName>
        <fullName evidence="2">DUF3309 family protein</fullName>
    </submittedName>
</protein>
<keyword evidence="1" id="KW-0812">Transmembrane</keyword>
<proteinExistence type="predicted"/>
<keyword evidence="1" id="KW-0472">Membrane</keyword>
<gene>
    <name evidence="2" type="ORF">ACFFJ6_04360</name>
</gene>
<feature type="transmembrane region" description="Helical" evidence="1">
    <location>
        <begin position="30"/>
        <end position="51"/>
    </location>
</feature>
<keyword evidence="3" id="KW-1185">Reference proteome</keyword>